<name>A0ABY7YVC9_9HYPH</name>
<dbReference type="SUPFAM" id="SSF50129">
    <property type="entry name" value="GroES-like"/>
    <property type="match status" value="1"/>
</dbReference>
<dbReference type="InterPro" id="IPR013149">
    <property type="entry name" value="ADH-like_C"/>
</dbReference>
<dbReference type="Gene3D" id="3.90.180.10">
    <property type="entry name" value="Medium-chain alcohol dehydrogenases, catalytic domain"/>
    <property type="match status" value="1"/>
</dbReference>
<accession>A0ABY7YVC9</accession>
<keyword evidence="4" id="KW-0862">Zinc</keyword>
<evidence type="ECO:0000256" key="1">
    <source>
        <dbReference type="ARBA" id="ARBA00001947"/>
    </source>
</evidence>
<keyword evidence="5" id="KW-0560">Oxidoreductase</keyword>
<dbReference type="Pfam" id="PF00107">
    <property type="entry name" value="ADH_zinc_N"/>
    <property type="match status" value="1"/>
</dbReference>
<gene>
    <name evidence="7" type="ORF">PSQ90_13025</name>
</gene>
<sequence length="255" mass="26793">MPYTTCGTCSSCRKGRVNACRYNQTMGVQKDGGMSEMLVAPVEKIIVNKTLPSQRLALVEPLSVGFHAAARGSISTGDRVVVLGCGMIGVGAIMGAAARGAEVIAVDLGSAKKDKALAFGASHFIASGEQDVDAIVNELTGGDGADVVIEAVGVPDTFVKAVDLACFAGRVVYVGYSKAPVSYNTSLFNLKELDIHGSRNATRADFEAVIAHLEDLGDVADDLISKMFPLADAAEALPYWLRERADTFKVMVKCA</sequence>
<dbReference type="SUPFAM" id="SSF51735">
    <property type="entry name" value="NAD(P)-binding Rossmann-fold domains"/>
    <property type="match status" value="1"/>
</dbReference>
<protein>
    <submittedName>
        <fullName evidence="7">Zinc-binding dehydrogenase</fullName>
    </submittedName>
</protein>
<evidence type="ECO:0000256" key="4">
    <source>
        <dbReference type="ARBA" id="ARBA00022833"/>
    </source>
</evidence>
<keyword evidence="3" id="KW-0479">Metal-binding</keyword>
<proteinExistence type="inferred from homology"/>
<evidence type="ECO:0000256" key="2">
    <source>
        <dbReference type="ARBA" id="ARBA00008072"/>
    </source>
</evidence>
<feature type="domain" description="Alcohol dehydrogenase-like C-terminal" evidence="6">
    <location>
        <begin position="88"/>
        <end position="214"/>
    </location>
</feature>
<evidence type="ECO:0000256" key="5">
    <source>
        <dbReference type="ARBA" id="ARBA00023002"/>
    </source>
</evidence>
<dbReference type="InterPro" id="IPR036291">
    <property type="entry name" value="NAD(P)-bd_dom_sf"/>
</dbReference>
<comment type="cofactor">
    <cofactor evidence="1">
        <name>Zn(2+)</name>
        <dbReference type="ChEBI" id="CHEBI:29105"/>
    </cofactor>
</comment>
<evidence type="ECO:0000256" key="3">
    <source>
        <dbReference type="ARBA" id="ARBA00022723"/>
    </source>
</evidence>
<dbReference type="EMBL" id="CP118247">
    <property type="protein sequence ID" value="WDR05206.1"/>
    <property type="molecule type" value="Genomic_DNA"/>
</dbReference>
<dbReference type="PANTHER" id="PTHR43350:SF19">
    <property type="entry name" value="D-GULOSIDE 3-DEHYDROGENASE"/>
    <property type="match status" value="1"/>
</dbReference>
<organism evidence="7 8">
    <name type="scientific">Devosia rhodophyticola</name>
    <dbReference type="NCBI Taxonomy" id="3026423"/>
    <lineage>
        <taxon>Bacteria</taxon>
        <taxon>Pseudomonadati</taxon>
        <taxon>Pseudomonadota</taxon>
        <taxon>Alphaproteobacteria</taxon>
        <taxon>Hyphomicrobiales</taxon>
        <taxon>Devosiaceae</taxon>
        <taxon>Devosia</taxon>
    </lineage>
</organism>
<evidence type="ECO:0000313" key="8">
    <source>
        <dbReference type="Proteomes" id="UP001222118"/>
    </source>
</evidence>
<dbReference type="Gene3D" id="3.40.50.720">
    <property type="entry name" value="NAD(P)-binding Rossmann-like Domain"/>
    <property type="match status" value="1"/>
</dbReference>
<evidence type="ECO:0000259" key="6">
    <source>
        <dbReference type="Pfam" id="PF00107"/>
    </source>
</evidence>
<reference evidence="7 8" key="1">
    <citation type="submission" date="2023-02" db="EMBL/GenBank/DDBJ databases">
        <title>Devosia chondri sp. nov., isolated from the phycosphere of marine algae.</title>
        <authorList>
            <person name="Kim J.M."/>
            <person name="Lee J.K."/>
            <person name="Choi B.J."/>
            <person name="Bayburt H."/>
            <person name="Jeon C.O."/>
        </authorList>
    </citation>
    <scope>NUCLEOTIDE SEQUENCE [LARGE SCALE GENOMIC DNA]</scope>
    <source>
        <strain evidence="7 8">G2-5</strain>
    </source>
</reference>
<evidence type="ECO:0000313" key="7">
    <source>
        <dbReference type="EMBL" id="WDR05206.1"/>
    </source>
</evidence>
<dbReference type="Proteomes" id="UP001222118">
    <property type="component" value="Chromosome"/>
</dbReference>
<dbReference type="InterPro" id="IPR011032">
    <property type="entry name" value="GroES-like_sf"/>
</dbReference>
<dbReference type="RefSeq" id="WP_282210725.1">
    <property type="nucleotide sequence ID" value="NZ_CP118247.1"/>
</dbReference>
<comment type="similarity">
    <text evidence="2">Belongs to the zinc-containing alcohol dehydrogenase family.</text>
</comment>
<dbReference type="PANTHER" id="PTHR43350">
    <property type="entry name" value="NAD-DEPENDENT ALCOHOL DEHYDROGENASE"/>
    <property type="match status" value="1"/>
</dbReference>
<keyword evidence="8" id="KW-1185">Reference proteome</keyword>